<evidence type="ECO:0000256" key="3">
    <source>
        <dbReference type="ARBA" id="ARBA00022737"/>
    </source>
</evidence>
<evidence type="ECO:0000313" key="4">
    <source>
        <dbReference type="Proteomes" id="UP000694865"/>
    </source>
</evidence>
<gene>
    <name evidence="5" type="primary">LOC102800553</name>
</gene>
<name>A0ABM0MKN1_SACKO</name>
<reference evidence="5" key="1">
    <citation type="submission" date="2025-08" db="UniProtKB">
        <authorList>
            <consortium name="RefSeq"/>
        </authorList>
    </citation>
    <scope>IDENTIFICATION</scope>
    <source>
        <tissue evidence="5">Testes</tissue>
    </source>
</reference>
<dbReference type="GeneID" id="102800553"/>
<dbReference type="InterPro" id="IPR032675">
    <property type="entry name" value="LRR_dom_sf"/>
</dbReference>
<dbReference type="InterPro" id="IPR050694">
    <property type="entry name" value="LRRC14/PRAME"/>
</dbReference>
<keyword evidence="3" id="KW-0677">Repeat</keyword>
<dbReference type="InterPro" id="IPR001611">
    <property type="entry name" value="Leu-rich_rpt"/>
</dbReference>
<dbReference type="PANTHER" id="PTHR14224:SF37">
    <property type="entry name" value="LEUCINE-RICH REPEAT-CONTAINING PROTEIN 14"/>
    <property type="match status" value="1"/>
</dbReference>
<evidence type="ECO:0000256" key="2">
    <source>
        <dbReference type="ARBA" id="ARBA00014228"/>
    </source>
</evidence>
<dbReference type="RefSeq" id="XP_006820572.1">
    <property type="nucleotide sequence ID" value="XM_006820509.1"/>
</dbReference>
<evidence type="ECO:0000256" key="1">
    <source>
        <dbReference type="ARBA" id="ARBA00009552"/>
    </source>
</evidence>
<sequence length="514" mass="57086">MSTLFRHQNAGGFYGNTKLGSMVNPKPLVDISAAVLVKDLSSVESAIFLIPTVLFETLICAAVLGEHTLVCRTLVWNWPFEAMSFGCMLPIKDNKVNFQKLKSVFSNYKSGVGAAILLAVGDMKNTKLKLVDIRDFDVDYQLTALCAQISTSSLQKRGDFKARANNEQLTKKAAVKLRSKLPVYKDPLKILIDGMIDSENSLGVLAALRLHSVCPVSMKCCNTSCISIGPQMTRQVLSELDPKYCCGVNISMNMLQYEGLISVIPEISKLSNLRALGVSYNLIKFSHDLRVVEQNDSNFVDLFSKLSQLKRLDLNHNWIGGSLRKLLKGILRSLQYLDLRMCTLSAADIAYLATCQHTREMEELLLSNNKLSECTESAFTLIINCSETLKHLWMNTCKLGLVPGVANRLVHAIVNCPYLQTLSIAGNDLTEIDLLKILKACVQLPCMGQVIISPPSDHIQDINILNNHIENFLQKCEKIVDGGSMSILCDDLEFYDSDLYTSVNVNGRYLTKLL</sequence>
<comment type="similarity">
    <text evidence="1">Belongs to the PRAME family. LRRC14 subfamily.</text>
</comment>
<dbReference type="PROSITE" id="PS51450">
    <property type="entry name" value="LRR"/>
    <property type="match status" value="1"/>
</dbReference>
<accession>A0ABM0MKN1</accession>
<protein>
    <recommendedName>
        <fullName evidence="2">Leucine-rich repeat-containing protein 14</fullName>
    </recommendedName>
</protein>
<proteinExistence type="inferred from homology"/>
<evidence type="ECO:0000313" key="5">
    <source>
        <dbReference type="RefSeq" id="XP_006820572.1"/>
    </source>
</evidence>
<dbReference type="Gene3D" id="3.80.10.10">
    <property type="entry name" value="Ribonuclease Inhibitor"/>
    <property type="match status" value="1"/>
</dbReference>
<dbReference type="PANTHER" id="PTHR14224">
    <property type="entry name" value="SIMILAR TO PREFERENTIALLY EXPRESSED ANTIGEN IN MELANOMA-LIKE 3"/>
    <property type="match status" value="1"/>
</dbReference>
<organism evidence="4 5">
    <name type="scientific">Saccoglossus kowalevskii</name>
    <name type="common">Acorn worm</name>
    <dbReference type="NCBI Taxonomy" id="10224"/>
    <lineage>
        <taxon>Eukaryota</taxon>
        <taxon>Metazoa</taxon>
        <taxon>Hemichordata</taxon>
        <taxon>Enteropneusta</taxon>
        <taxon>Harrimaniidae</taxon>
        <taxon>Saccoglossus</taxon>
    </lineage>
</organism>
<dbReference type="Proteomes" id="UP000694865">
    <property type="component" value="Unplaced"/>
</dbReference>
<dbReference type="SUPFAM" id="SSF52047">
    <property type="entry name" value="RNI-like"/>
    <property type="match status" value="1"/>
</dbReference>
<keyword evidence="4" id="KW-1185">Reference proteome</keyword>